<feature type="compositionally biased region" description="Polar residues" evidence="1">
    <location>
        <begin position="365"/>
        <end position="375"/>
    </location>
</feature>
<feature type="compositionally biased region" description="Basic and acidic residues" evidence="1">
    <location>
        <begin position="173"/>
        <end position="184"/>
    </location>
</feature>
<organism evidence="2 3">
    <name type="scientific">Pyrrhoderma noxium</name>
    <dbReference type="NCBI Taxonomy" id="2282107"/>
    <lineage>
        <taxon>Eukaryota</taxon>
        <taxon>Fungi</taxon>
        <taxon>Dikarya</taxon>
        <taxon>Basidiomycota</taxon>
        <taxon>Agaricomycotina</taxon>
        <taxon>Agaricomycetes</taxon>
        <taxon>Hymenochaetales</taxon>
        <taxon>Hymenochaetaceae</taxon>
        <taxon>Pyrrhoderma</taxon>
    </lineage>
</organism>
<feature type="compositionally biased region" description="Basic and acidic residues" evidence="1">
    <location>
        <begin position="376"/>
        <end position="397"/>
    </location>
</feature>
<feature type="region of interest" description="Disordered" evidence="1">
    <location>
        <begin position="173"/>
        <end position="218"/>
    </location>
</feature>
<feature type="compositionally biased region" description="Polar residues" evidence="1">
    <location>
        <begin position="321"/>
        <end position="350"/>
    </location>
</feature>
<dbReference type="InParanoid" id="A0A286UW81"/>
<protein>
    <submittedName>
        <fullName evidence="2">Uncharacterized protein</fullName>
    </submittedName>
</protein>
<feature type="compositionally biased region" description="Polar residues" evidence="1">
    <location>
        <begin position="398"/>
        <end position="412"/>
    </location>
</feature>
<dbReference type="EMBL" id="NBII01000001">
    <property type="protein sequence ID" value="PAV23863.1"/>
    <property type="molecule type" value="Genomic_DNA"/>
</dbReference>
<name>A0A286UW81_9AGAM</name>
<feature type="region of interest" description="Disordered" evidence="1">
    <location>
        <begin position="73"/>
        <end position="121"/>
    </location>
</feature>
<keyword evidence="3" id="KW-1185">Reference proteome</keyword>
<dbReference type="AlphaFoldDB" id="A0A286UW81"/>
<feature type="region of interest" description="Disordered" evidence="1">
    <location>
        <begin position="262"/>
        <end position="429"/>
    </location>
</feature>
<accession>A0A286UW81</accession>
<feature type="compositionally biased region" description="Basic and acidic residues" evidence="1">
    <location>
        <begin position="262"/>
        <end position="296"/>
    </location>
</feature>
<dbReference type="Proteomes" id="UP000217199">
    <property type="component" value="Unassembled WGS sequence"/>
</dbReference>
<feature type="compositionally biased region" description="Basic and acidic residues" evidence="1">
    <location>
        <begin position="74"/>
        <end position="92"/>
    </location>
</feature>
<evidence type="ECO:0000313" key="2">
    <source>
        <dbReference type="EMBL" id="PAV23863.1"/>
    </source>
</evidence>
<comment type="caution">
    <text evidence="2">The sequence shown here is derived from an EMBL/GenBank/DDBJ whole genome shotgun (WGS) entry which is preliminary data.</text>
</comment>
<feature type="compositionally biased region" description="Basic and acidic residues" evidence="1">
    <location>
        <begin position="197"/>
        <end position="212"/>
    </location>
</feature>
<feature type="compositionally biased region" description="Basic and acidic residues" evidence="1">
    <location>
        <begin position="101"/>
        <end position="121"/>
    </location>
</feature>
<sequence>MSTRPGSSPNEQLNKVQIPTYEYADGYEEHCRKILDDPHGKNKQFWQKVYNFSKGAGTNAKEIRDYISTLLSKDANRHRQKREEERSKKIEAEANAPKAPRVSDRYQTLKENPKRKEESIPVFKDKGEALQFFTRKYDKSVTEKDNHGSYWLNLKRYATKSDTTVEDINKKIATQKEIKAEKQRVREKRKKAASPGEEPKRQATEERKELQTHEPMPICTSVEQYKKVLKERHEKCGSGQKKYLMSLYNLCFQEGITAERITEKIQKDKENNTNRKRASREAKKKAENQHRNEDQRSQLQQQLEWQITTGDPSKPKAKENQAGSNRNVSVTQKGNSQPRTSQAQASSVNLRPQVRRAQPLPLSITVPTQPSSKNSTRAEDIRSTREKEAAGTRHSNDSPKNTVASGTESRSNIGDAISQRGEGDSPRKYRRDLGNIWDDETMHSRELDEIYGGVDGLSNISRYLAYDTVQRRHDHDNAYSQGSG</sequence>
<gene>
    <name evidence="2" type="ORF">PNOK_0093100</name>
</gene>
<reference evidence="2 3" key="1">
    <citation type="journal article" date="2017" name="Mol. Ecol.">
        <title>Comparative and population genomic landscape of Phellinus noxius: A hypervariable fungus causing root rot in trees.</title>
        <authorList>
            <person name="Chung C.L."/>
            <person name="Lee T.J."/>
            <person name="Akiba M."/>
            <person name="Lee H.H."/>
            <person name="Kuo T.H."/>
            <person name="Liu D."/>
            <person name="Ke H.M."/>
            <person name="Yokoi T."/>
            <person name="Roa M.B."/>
            <person name="Lu M.J."/>
            <person name="Chang Y.Y."/>
            <person name="Ann P.J."/>
            <person name="Tsai J.N."/>
            <person name="Chen C.Y."/>
            <person name="Tzean S.S."/>
            <person name="Ota Y."/>
            <person name="Hattori T."/>
            <person name="Sahashi N."/>
            <person name="Liou R.F."/>
            <person name="Kikuchi T."/>
            <person name="Tsai I.J."/>
        </authorList>
    </citation>
    <scope>NUCLEOTIDE SEQUENCE [LARGE SCALE GENOMIC DNA]</scope>
    <source>
        <strain evidence="2 3">FFPRI411160</strain>
    </source>
</reference>
<proteinExistence type="predicted"/>
<evidence type="ECO:0000256" key="1">
    <source>
        <dbReference type="SAM" id="MobiDB-lite"/>
    </source>
</evidence>
<evidence type="ECO:0000313" key="3">
    <source>
        <dbReference type="Proteomes" id="UP000217199"/>
    </source>
</evidence>